<name>A0A4Q2R4E8_9HYPH</name>
<evidence type="ECO:0000313" key="1">
    <source>
        <dbReference type="EMBL" id="RYB01416.1"/>
    </source>
</evidence>
<dbReference type="Proteomes" id="UP000289411">
    <property type="component" value="Unassembled WGS sequence"/>
</dbReference>
<accession>A0A4Q2R4E8</accession>
<reference evidence="1 2" key="2">
    <citation type="submission" date="2019-02" db="EMBL/GenBank/DDBJ databases">
        <title>'Lichenibacterium ramalinii' gen. nov. sp. nov., 'Lichenibacterium minor' gen. nov. sp. nov.</title>
        <authorList>
            <person name="Pankratov T."/>
        </authorList>
    </citation>
    <scope>NUCLEOTIDE SEQUENCE [LARGE SCALE GENOMIC DNA]</scope>
    <source>
        <strain evidence="1 2">RmlP001</strain>
    </source>
</reference>
<sequence>MASLPPTILPKVGALLRMLASPADGEALNAARALSRALGGVGLDINDLADVVEHPPAPMVLYREAAPVRRPRAPRTSSPGSVELTATRRRQVIDALSRASARGALSDWEAEFCASIIKALQGSRPRLSARQHEVIERLMVKVGGNSAWA</sequence>
<proteinExistence type="predicted"/>
<dbReference type="AlphaFoldDB" id="A0A4Q2R4E8"/>
<reference evidence="1 2" key="1">
    <citation type="submission" date="2018-09" db="EMBL/GenBank/DDBJ databases">
        <authorList>
            <person name="Grouzdev D.S."/>
            <person name="Krutkina M.S."/>
        </authorList>
    </citation>
    <scope>NUCLEOTIDE SEQUENCE [LARGE SCALE GENOMIC DNA]</scope>
    <source>
        <strain evidence="1 2">RmlP001</strain>
    </source>
</reference>
<comment type="caution">
    <text evidence="1">The sequence shown here is derived from an EMBL/GenBank/DDBJ whole genome shotgun (WGS) entry which is preliminary data.</text>
</comment>
<gene>
    <name evidence="1" type="ORF">D3272_26180</name>
</gene>
<evidence type="ECO:0000313" key="2">
    <source>
        <dbReference type="Proteomes" id="UP000289411"/>
    </source>
</evidence>
<organism evidence="1 2">
    <name type="scientific">Lichenibacterium ramalinae</name>
    <dbReference type="NCBI Taxonomy" id="2316527"/>
    <lineage>
        <taxon>Bacteria</taxon>
        <taxon>Pseudomonadati</taxon>
        <taxon>Pseudomonadota</taxon>
        <taxon>Alphaproteobacteria</taxon>
        <taxon>Hyphomicrobiales</taxon>
        <taxon>Lichenihabitantaceae</taxon>
        <taxon>Lichenibacterium</taxon>
    </lineage>
</organism>
<keyword evidence="2" id="KW-1185">Reference proteome</keyword>
<dbReference type="EMBL" id="QYBC01000041">
    <property type="protein sequence ID" value="RYB01416.1"/>
    <property type="molecule type" value="Genomic_DNA"/>
</dbReference>
<protein>
    <submittedName>
        <fullName evidence="1">Uncharacterized protein</fullName>
    </submittedName>
</protein>